<dbReference type="STRING" id="1798392.A3A79_04455"/>
<reference evidence="1 2" key="1">
    <citation type="journal article" date="2016" name="Nat. Commun.">
        <title>Thousands of microbial genomes shed light on interconnected biogeochemical processes in an aquifer system.</title>
        <authorList>
            <person name="Anantharaman K."/>
            <person name="Brown C.T."/>
            <person name="Hug L.A."/>
            <person name="Sharon I."/>
            <person name="Castelle C.J."/>
            <person name="Probst A.J."/>
            <person name="Thomas B.C."/>
            <person name="Singh A."/>
            <person name="Wilkins M.J."/>
            <person name="Karaoz U."/>
            <person name="Brodie E.L."/>
            <person name="Williams K.H."/>
            <person name="Hubbard S.S."/>
            <person name="Banfield J.F."/>
        </authorList>
    </citation>
    <scope>NUCLEOTIDE SEQUENCE [LARGE SCALE GENOMIC DNA]</scope>
</reference>
<sequence>MDAPIELEFQQELQPFIEPIVRNQLARFIRLGSLPDTLKQTSIGDIRKAGLNPEELLQINRSLSSSTLDILIKLLPPGNGKSDAKLTPQLTRQDELEIRRWALEIAASEAGPQPIINPLQKLINQAGNDLEDLSAAIVAKGQRFNYGYHPNLNNLREDVASVVGLPIQNPTMLQENRTYATFHCLPVQTESTNLSVNPQGFPRAGLLSPRTDLYIVTGEAHNKEISQMIAETPSLQKLYHGIEIAINQETWIGLLGSRMVKTLTNR</sequence>
<comment type="caution">
    <text evidence="1">The sequence shown here is derived from an EMBL/GenBank/DDBJ whole genome shotgun (WGS) entry which is preliminary data.</text>
</comment>
<dbReference type="EMBL" id="MFJV01000001">
    <property type="protein sequence ID" value="OGG24408.1"/>
    <property type="molecule type" value="Genomic_DNA"/>
</dbReference>
<gene>
    <name evidence="1" type="ORF">A3A79_04455</name>
</gene>
<organism evidence="1 2">
    <name type="scientific">Candidatus Gottesmanbacteria bacterium RIFCSPLOWO2_01_FULL_43_11b</name>
    <dbReference type="NCBI Taxonomy" id="1798392"/>
    <lineage>
        <taxon>Bacteria</taxon>
        <taxon>Candidatus Gottesmaniibacteriota</taxon>
    </lineage>
</organism>
<dbReference type="AlphaFoldDB" id="A0A1F6AI46"/>
<protein>
    <submittedName>
        <fullName evidence="1">Uncharacterized protein</fullName>
    </submittedName>
</protein>
<proteinExistence type="predicted"/>
<dbReference type="Proteomes" id="UP000178759">
    <property type="component" value="Unassembled WGS sequence"/>
</dbReference>
<evidence type="ECO:0000313" key="1">
    <source>
        <dbReference type="EMBL" id="OGG24408.1"/>
    </source>
</evidence>
<evidence type="ECO:0000313" key="2">
    <source>
        <dbReference type="Proteomes" id="UP000178759"/>
    </source>
</evidence>
<name>A0A1F6AI46_9BACT</name>
<accession>A0A1F6AI46</accession>